<dbReference type="InterPro" id="IPR008979">
    <property type="entry name" value="Galactose-bd-like_sf"/>
</dbReference>
<dbReference type="Pfam" id="PF02838">
    <property type="entry name" value="Glyco_hydro_20b"/>
    <property type="match status" value="1"/>
</dbReference>
<dbReference type="OrthoDB" id="9760892at2"/>
<dbReference type="Pfam" id="PF00754">
    <property type="entry name" value="F5_F8_type_C"/>
    <property type="match status" value="1"/>
</dbReference>
<dbReference type="InterPro" id="IPR051822">
    <property type="entry name" value="Glycosyl_Hydrolase_84"/>
</dbReference>
<dbReference type="Pfam" id="PF07555">
    <property type="entry name" value="NAGidase"/>
    <property type="match status" value="1"/>
</dbReference>
<keyword evidence="5" id="KW-1133">Transmembrane helix</keyword>
<evidence type="ECO:0000259" key="7">
    <source>
        <dbReference type="PROSITE" id="PS52009"/>
    </source>
</evidence>
<keyword evidence="2 3" id="KW-0326">Glycosidase</keyword>
<protein>
    <submittedName>
        <fullName evidence="8">Uncharacterized protein</fullName>
    </submittedName>
</protein>
<dbReference type="SUPFAM" id="SSF49785">
    <property type="entry name" value="Galactose-binding domain-like"/>
    <property type="match status" value="1"/>
</dbReference>
<evidence type="ECO:0000259" key="6">
    <source>
        <dbReference type="PROSITE" id="PS50022"/>
    </source>
</evidence>
<name>A0A3P1TA30_9ACTN</name>
<comment type="similarity">
    <text evidence="3">Belongs to the glycosyl hydrolase 84 family.</text>
</comment>
<dbReference type="InterPro" id="IPR011496">
    <property type="entry name" value="O-GlcNAcase_cat"/>
</dbReference>
<evidence type="ECO:0000313" key="8">
    <source>
        <dbReference type="EMBL" id="RRD05706.1"/>
    </source>
</evidence>
<organism evidence="8 9">
    <name type="scientific">Arachnia propionica</name>
    <dbReference type="NCBI Taxonomy" id="1750"/>
    <lineage>
        <taxon>Bacteria</taxon>
        <taxon>Bacillati</taxon>
        <taxon>Actinomycetota</taxon>
        <taxon>Actinomycetes</taxon>
        <taxon>Propionibacteriales</taxon>
        <taxon>Propionibacteriaceae</taxon>
        <taxon>Arachnia</taxon>
    </lineage>
</organism>
<dbReference type="Proteomes" id="UP000280819">
    <property type="component" value="Unassembled WGS sequence"/>
</dbReference>
<dbReference type="Gene3D" id="3.30.379.10">
    <property type="entry name" value="Chitobiase/beta-hexosaminidase domain 2-like"/>
    <property type="match status" value="1"/>
</dbReference>
<dbReference type="SUPFAM" id="SSF55545">
    <property type="entry name" value="beta-N-acetylhexosaminidase-like domain"/>
    <property type="match status" value="1"/>
</dbReference>
<dbReference type="GO" id="GO:1901135">
    <property type="term" value="P:carbohydrate derivative metabolic process"/>
    <property type="evidence" value="ECO:0007669"/>
    <property type="project" value="UniProtKB-ARBA"/>
</dbReference>
<dbReference type="Gene3D" id="2.60.120.260">
    <property type="entry name" value="Galactose-binding domain-like"/>
    <property type="match status" value="1"/>
</dbReference>
<dbReference type="EMBL" id="RQZG01000005">
    <property type="protein sequence ID" value="RRD05706.1"/>
    <property type="molecule type" value="Genomic_DNA"/>
</dbReference>
<feature type="region of interest" description="Disordered" evidence="4">
    <location>
        <begin position="1"/>
        <end position="53"/>
    </location>
</feature>
<dbReference type="PROSITE" id="PS50022">
    <property type="entry name" value="FA58C_3"/>
    <property type="match status" value="1"/>
</dbReference>
<dbReference type="GO" id="GO:0015929">
    <property type="term" value="F:hexosaminidase activity"/>
    <property type="evidence" value="ECO:0007669"/>
    <property type="project" value="UniProtKB-ARBA"/>
</dbReference>
<feature type="active site" description="Proton donor" evidence="3">
    <location>
        <position position="379"/>
    </location>
</feature>
<accession>A0A3P1TA30</accession>
<sequence length="855" mass="90316">MPASRRATPGAASPPTGSSTTPPHPPCRRASTASSEAERTTRKQPRAPPRPVRFVCGSCRRCPRGAELRTRMSVAVAGVLVVGLVAGGVALLNPTAAGSHPGTGTPPVQQTTTAPSPSVVLQSPAPTAGSPSSPLAPAPREQVLSGAPVLLNGPVTVVTTNAPEEAVELAERVLADAGGSASAQATVQLAIGVGADSPALPSGVQPPTQPEGYVLTTGTETQTPTVHVVGSDAEGLRHGLERLRDLEVDGVVPGTTVRDWPLMRTRGVVEGFYGPPWSLQERIDVLRWSAKHRLNTYMYAPKDDAHLRDQWREPYPQAQLEELQDLAEEAAANHIQLIATLSPGQDICYSSDQDFESAIEKFEALRTIGFTAFSIALDDIDPTRMCSQDRGIGGGGSQEEQVARAQAHFVNRVQREYLTPNGLPDMVLTPTKYHGISADPARSALSQALDDAVTQVWTGDGIVDADITDADAQAAARSFKGSRLLLWDNFPVNDGDLDRLFLGPLPARDATLHEHLDGILVNPMLQPYASMPALAAYGSLAWSGTAVDPEEARQAAVDELVGQPDQPNVAALLDTLSSWAYSDEPTVTALQADIVAFDEAVSGNGDRVTTAETRLRERLELLRDAPAVLEDSASAGFGRDLMPWAEAAAAWAEAGLDAIDVKKAVAKEDTVSVEPALERMSEARWRATTPIDGVVPAVADDALGAFVGEAEAAWESTADAPAPEQSTAPRAGTTLGQWEEHPAQAALDGDPATAWVSRFGPSEGSEFVVDLGEEKDISRVQLRQGGTGDAAGDHFHDAVLAVSADGAEWQELGRITRATVDLTAPAGTRARHVRIRATAPNPDGQWVQINEIVVS</sequence>
<feature type="domain" description="GH84" evidence="7">
    <location>
        <begin position="264"/>
        <end position="545"/>
    </location>
</feature>
<dbReference type="SUPFAM" id="SSF51445">
    <property type="entry name" value="(Trans)glycosidases"/>
    <property type="match status" value="1"/>
</dbReference>
<dbReference type="InterPro" id="IPR029018">
    <property type="entry name" value="Hex-like_dom2"/>
</dbReference>
<reference evidence="8 9" key="1">
    <citation type="submission" date="2018-11" db="EMBL/GenBank/DDBJ databases">
        <title>Genomes From Bacteria Associated with the Canine Oral Cavity: a Test Case for Automated Genome-Based Taxonomic Assignment.</title>
        <authorList>
            <person name="Coil D.A."/>
            <person name="Jospin G."/>
            <person name="Darling A.E."/>
            <person name="Wallis C."/>
            <person name="Davis I.J."/>
            <person name="Harris S."/>
            <person name="Eisen J.A."/>
            <person name="Holcombe L.J."/>
            <person name="O'Flynn C."/>
        </authorList>
    </citation>
    <scope>NUCLEOTIDE SEQUENCE [LARGE SCALE GENOMIC DNA]</scope>
    <source>
        <strain evidence="8 9">OH887_COT-365</strain>
    </source>
</reference>
<evidence type="ECO:0000256" key="4">
    <source>
        <dbReference type="SAM" id="MobiDB-lite"/>
    </source>
</evidence>
<feature type="region of interest" description="Disordered" evidence="4">
    <location>
        <begin position="97"/>
        <end position="140"/>
    </location>
</feature>
<keyword evidence="5" id="KW-0812">Transmembrane</keyword>
<dbReference type="Gene3D" id="1.20.58.460">
    <property type="entry name" value="Hyaluronidase post-catalytic domain-like"/>
    <property type="match status" value="1"/>
</dbReference>
<dbReference type="PROSITE" id="PS52009">
    <property type="entry name" value="GH84"/>
    <property type="match status" value="1"/>
</dbReference>
<dbReference type="InterPro" id="IPR000421">
    <property type="entry name" value="FA58C"/>
</dbReference>
<dbReference type="InterPro" id="IPR015882">
    <property type="entry name" value="HEX_bac_N"/>
</dbReference>
<proteinExistence type="inferred from homology"/>
<gene>
    <name evidence="8" type="ORF">EII34_05715</name>
</gene>
<evidence type="ECO:0000256" key="3">
    <source>
        <dbReference type="PROSITE-ProRule" id="PRU01353"/>
    </source>
</evidence>
<dbReference type="PANTHER" id="PTHR13170">
    <property type="entry name" value="O-GLCNACASE"/>
    <property type="match status" value="1"/>
</dbReference>
<evidence type="ECO:0000313" key="9">
    <source>
        <dbReference type="Proteomes" id="UP000280819"/>
    </source>
</evidence>
<dbReference type="GO" id="GO:0005975">
    <property type="term" value="P:carbohydrate metabolic process"/>
    <property type="evidence" value="ECO:0007669"/>
    <property type="project" value="UniProtKB-ARBA"/>
</dbReference>
<feature type="domain" description="F5/8 type C" evidence="6">
    <location>
        <begin position="710"/>
        <end position="855"/>
    </location>
</feature>
<feature type="compositionally biased region" description="Low complexity" evidence="4">
    <location>
        <begin position="102"/>
        <end position="139"/>
    </location>
</feature>
<feature type="transmembrane region" description="Helical" evidence="5">
    <location>
        <begin position="74"/>
        <end position="92"/>
    </location>
</feature>
<dbReference type="InterPro" id="IPR017853">
    <property type="entry name" value="GH"/>
</dbReference>
<dbReference type="Gene3D" id="3.20.20.80">
    <property type="entry name" value="Glycosidases"/>
    <property type="match status" value="1"/>
</dbReference>
<evidence type="ECO:0000256" key="2">
    <source>
        <dbReference type="ARBA" id="ARBA00023295"/>
    </source>
</evidence>
<dbReference type="PANTHER" id="PTHR13170:SF16">
    <property type="entry name" value="PROTEIN O-GLCNACASE"/>
    <property type="match status" value="1"/>
</dbReference>
<evidence type="ECO:0000256" key="5">
    <source>
        <dbReference type="SAM" id="Phobius"/>
    </source>
</evidence>
<dbReference type="AlphaFoldDB" id="A0A3P1TA30"/>
<evidence type="ECO:0000256" key="1">
    <source>
        <dbReference type="ARBA" id="ARBA00022801"/>
    </source>
</evidence>
<comment type="caution">
    <text evidence="8">The sequence shown here is derived from an EMBL/GenBank/DDBJ whole genome shotgun (WGS) entry which is preliminary data.</text>
</comment>
<feature type="compositionally biased region" description="Low complexity" evidence="4">
    <location>
        <begin position="1"/>
        <end position="21"/>
    </location>
</feature>
<keyword evidence="1 3" id="KW-0378">Hydrolase</keyword>
<keyword evidence="5" id="KW-0472">Membrane</keyword>